<evidence type="ECO:0000313" key="1">
    <source>
        <dbReference type="EMBL" id="MDN3712171.1"/>
    </source>
</evidence>
<gene>
    <name evidence="1" type="ORF">QWZ10_10910</name>
</gene>
<protein>
    <submittedName>
        <fullName evidence="1">Uncharacterized protein</fullName>
    </submittedName>
</protein>
<comment type="caution">
    <text evidence="1">The sequence shown here is derived from an EMBL/GenBank/DDBJ whole genome shotgun (WGS) entry which is preliminary data.</text>
</comment>
<reference evidence="2" key="1">
    <citation type="journal article" date="2019" name="Int. J. Syst. Evol. Microbiol.">
        <title>The Global Catalogue of Microorganisms (GCM) 10K type strain sequencing project: providing services to taxonomists for standard genome sequencing and annotation.</title>
        <authorList>
            <consortium name="The Broad Institute Genomics Platform"/>
            <consortium name="The Broad Institute Genome Sequencing Center for Infectious Disease"/>
            <person name="Wu L."/>
            <person name="Ma J."/>
        </authorList>
    </citation>
    <scope>NUCLEOTIDE SEQUENCE [LARGE SCALE GENOMIC DNA]</scope>
    <source>
        <strain evidence="2">CECT 8482</strain>
    </source>
</reference>
<evidence type="ECO:0000313" key="2">
    <source>
        <dbReference type="Proteomes" id="UP001243846"/>
    </source>
</evidence>
<organism evidence="1 2">
    <name type="scientific">Paracoccus cavernae</name>
    <dbReference type="NCBI Taxonomy" id="1571207"/>
    <lineage>
        <taxon>Bacteria</taxon>
        <taxon>Pseudomonadati</taxon>
        <taxon>Pseudomonadota</taxon>
        <taxon>Alphaproteobacteria</taxon>
        <taxon>Rhodobacterales</taxon>
        <taxon>Paracoccaceae</taxon>
        <taxon>Paracoccus</taxon>
    </lineage>
</organism>
<name>A0ABT8D7A6_9RHOB</name>
<sequence length="112" mass="12048">MDRKQQLGNVSFGGAWSEQIAADEALERALQLVDGAVIDAVTDDLREDPELEAAFTLVASQHPKGRLLATAWAKGLRIGNPGLRSAELQRIAKALRSGIGDRVRGAHDLSTF</sequence>
<dbReference type="EMBL" id="JAUFRC010000001">
    <property type="protein sequence ID" value="MDN3712171.1"/>
    <property type="molecule type" value="Genomic_DNA"/>
</dbReference>
<proteinExistence type="predicted"/>
<dbReference type="RefSeq" id="WP_377687121.1">
    <property type="nucleotide sequence ID" value="NZ_JBHMDZ010000042.1"/>
</dbReference>
<accession>A0ABT8D7A6</accession>
<keyword evidence="2" id="KW-1185">Reference proteome</keyword>
<dbReference type="Proteomes" id="UP001243846">
    <property type="component" value="Unassembled WGS sequence"/>
</dbReference>